<comment type="pathway">
    <text evidence="2 13">Glycolipid biosynthesis; lipid IV(A) biosynthesis; lipid IV(A) from (3R)-3-hydroxytetradecanoyl-[acyl-carrier-protein] and UDP-N-acetyl-alpha-D-glucosamine: step 6/6.</text>
</comment>
<evidence type="ECO:0000256" key="5">
    <source>
        <dbReference type="ARBA" id="ARBA00022516"/>
    </source>
</evidence>
<comment type="catalytic activity">
    <reaction evidence="13">
        <text>a lipid A disaccharide + ATP = a lipid IVA + ADP + H(+)</text>
        <dbReference type="Rhea" id="RHEA:67840"/>
        <dbReference type="ChEBI" id="CHEBI:15378"/>
        <dbReference type="ChEBI" id="CHEBI:30616"/>
        <dbReference type="ChEBI" id="CHEBI:176343"/>
        <dbReference type="ChEBI" id="CHEBI:176425"/>
        <dbReference type="ChEBI" id="CHEBI:456216"/>
        <dbReference type="EC" id="2.7.1.130"/>
    </reaction>
</comment>
<dbReference type="RefSeq" id="WP_166032596.1">
    <property type="nucleotide sequence ID" value="NZ_CP048877.1"/>
</dbReference>
<keyword evidence="15" id="KW-1185">Reference proteome</keyword>
<keyword evidence="11 13" id="KW-0443">Lipid metabolism</keyword>
<comment type="function">
    <text evidence="1 13">Transfers the gamma-phosphate of ATP to the 4'-position of a tetraacyldisaccharide 1-phosphate intermediate (termed DS-1-P) to form tetraacyldisaccharide 1,4'-bis-phosphate (lipid IVA).</text>
</comment>
<organism evidence="14 15">
    <name type="scientific">Thermosulfuriphilus ammonigenes</name>
    <dbReference type="NCBI Taxonomy" id="1936021"/>
    <lineage>
        <taxon>Bacteria</taxon>
        <taxon>Pseudomonadati</taxon>
        <taxon>Thermodesulfobacteriota</taxon>
        <taxon>Thermodesulfobacteria</taxon>
        <taxon>Thermodesulfobacteriales</taxon>
        <taxon>Thermodesulfobacteriaceae</taxon>
        <taxon>Thermosulfuriphilus</taxon>
    </lineage>
</organism>
<accession>A0A6G7PY52</accession>
<name>A0A6G7PY52_9BACT</name>
<dbReference type="GO" id="GO:0009029">
    <property type="term" value="F:lipid-A 4'-kinase activity"/>
    <property type="evidence" value="ECO:0007669"/>
    <property type="project" value="UniProtKB-UniRule"/>
</dbReference>
<evidence type="ECO:0000256" key="9">
    <source>
        <dbReference type="ARBA" id="ARBA00022777"/>
    </source>
</evidence>
<comment type="similarity">
    <text evidence="13">Belongs to the LpxK family.</text>
</comment>
<feature type="binding site" evidence="13">
    <location>
        <begin position="43"/>
        <end position="50"/>
    </location>
    <ligand>
        <name>ATP</name>
        <dbReference type="ChEBI" id="CHEBI:30616"/>
    </ligand>
</feature>
<dbReference type="PANTHER" id="PTHR42724">
    <property type="entry name" value="TETRAACYLDISACCHARIDE 4'-KINASE"/>
    <property type="match status" value="1"/>
</dbReference>
<evidence type="ECO:0000313" key="15">
    <source>
        <dbReference type="Proteomes" id="UP000502179"/>
    </source>
</evidence>
<evidence type="ECO:0000256" key="6">
    <source>
        <dbReference type="ARBA" id="ARBA00022556"/>
    </source>
</evidence>
<keyword evidence="9 13" id="KW-0418">Kinase</keyword>
<evidence type="ECO:0000256" key="4">
    <source>
        <dbReference type="ARBA" id="ARBA00016436"/>
    </source>
</evidence>
<evidence type="ECO:0000313" key="14">
    <source>
        <dbReference type="EMBL" id="QIJ72378.1"/>
    </source>
</evidence>
<dbReference type="GO" id="GO:0009245">
    <property type="term" value="P:lipid A biosynthetic process"/>
    <property type="evidence" value="ECO:0007669"/>
    <property type="project" value="UniProtKB-UniRule"/>
</dbReference>
<sequence>MSPLHLLGRLYGRLMTIRANLYRRGFLRSYTLPVPVISVGNLSLGGTGKTPFTLWLARFLIRFGHRPVILSRGYRRRGRGTVVVSTGSGPLVTPELAGDEPHLLASRLSGALVVVDKDRYRAGALAISRLSASIALLDDGFQHLRLKRDLDIVLVSPETDPRREAIFPAGRLREPPAALSRADALIITKANLFPEEKVRGLEDYLASFGLPVFKLNYRVEGLYDLSGDPVAWPEPPWGAFCGLAQPSAFFALLESEGQKPAFRLSFPDHHRYSSRDLVRLGRALQQKGLRALITTEKDAVKLRSFEPELPIFCLRLDLEVAKDLEGFIIEKLKGLS</sequence>
<protein>
    <recommendedName>
        <fullName evidence="4 13">Tetraacyldisaccharide 4'-kinase</fullName>
        <ecNumber evidence="3 13">2.7.1.130</ecNumber>
    </recommendedName>
    <alternativeName>
        <fullName evidence="12 13">Lipid A 4'-kinase</fullName>
    </alternativeName>
</protein>
<dbReference type="GO" id="GO:0005886">
    <property type="term" value="C:plasma membrane"/>
    <property type="evidence" value="ECO:0007669"/>
    <property type="project" value="TreeGrafter"/>
</dbReference>
<evidence type="ECO:0000256" key="1">
    <source>
        <dbReference type="ARBA" id="ARBA00002274"/>
    </source>
</evidence>
<dbReference type="GO" id="GO:0009244">
    <property type="term" value="P:lipopolysaccharide core region biosynthetic process"/>
    <property type="evidence" value="ECO:0007669"/>
    <property type="project" value="TreeGrafter"/>
</dbReference>
<dbReference type="HAMAP" id="MF_00409">
    <property type="entry name" value="LpxK"/>
    <property type="match status" value="1"/>
</dbReference>
<dbReference type="InterPro" id="IPR027417">
    <property type="entry name" value="P-loop_NTPase"/>
</dbReference>
<dbReference type="EC" id="2.7.1.130" evidence="3 13"/>
<gene>
    <name evidence="13 14" type="primary">lpxK</name>
    <name evidence="14" type="ORF">G4V39_08880</name>
</gene>
<evidence type="ECO:0000256" key="3">
    <source>
        <dbReference type="ARBA" id="ARBA00012071"/>
    </source>
</evidence>
<evidence type="ECO:0000256" key="12">
    <source>
        <dbReference type="ARBA" id="ARBA00029757"/>
    </source>
</evidence>
<dbReference type="KEGG" id="tav:G4V39_08880"/>
<dbReference type="InterPro" id="IPR003758">
    <property type="entry name" value="LpxK"/>
</dbReference>
<dbReference type="AlphaFoldDB" id="A0A6G7PY52"/>
<keyword evidence="10 13" id="KW-0067">ATP-binding</keyword>
<keyword evidence="8 13" id="KW-0547">Nucleotide-binding</keyword>
<dbReference type="Proteomes" id="UP000502179">
    <property type="component" value="Chromosome"/>
</dbReference>
<keyword evidence="5 13" id="KW-0444">Lipid biosynthesis</keyword>
<proteinExistence type="inferred from homology"/>
<dbReference type="UniPathway" id="UPA00359">
    <property type="reaction ID" value="UER00482"/>
</dbReference>
<dbReference type="PANTHER" id="PTHR42724:SF1">
    <property type="entry name" value="TETRAACYLDISACCHARIDE 4'-KINASE, MITOCHONDRIAL-RELATED"/>
    <property type="match status" value="1"/>
</dbReference>
<keyword evidence="7 13" id="KW-0808">Transferase</keyword>
<evidence type="ECO:0000256" key="10">
    <source>
        <dbReference type="ARBA" id="ARBA00022840"/>
    </source>
</evidence>
<keyword evidence="6 13" id="KW-0441">Lipid A biosynthesis</keyword>
<evidence type="ECO:0000256" key="2">
    <source>
        <dbReference type="ARBA" id="ARBA00004870"/>
    </source>
</evidence>
<dbReference type="NCBIfam" id="TIGR00682">
    <property type="entry name" value="lpxK"/>
    <property type="match status" value="1"/>
</dbReference>
<dbReference type="EMBL" id="CP048877">
    <property type="protein sequence ID" value="QIJ72378.1"/>
    <property type="molecule type" value="Genomic_DNA"/>
</dbReference>
<evidence type="ECO:0000256" key="7">
    <source>
        <dbReference type="ARBA" id="ARBA00022679"/>
    </source>
</evidence>
<evidence type="ECO:0000256" key="11">
    <source>
        <dbReference type="ARBA" id="ARBA00023098"/>
    </source>
</evidence>
<evidence type="ECO:0000256" key="13">
    <source>
        <dbReference type="HAMAP-Rule" id="MF_00409"/>
    </source>
</evidence>
<reference evidence="14 15" key="1">
    <citation type="submission" date="2020-02" db="EMBL/GenBank/DDBJ databases">
        <title>Genome analysis of Thermosulfuriphilus ammonigenes ST65T, an anaerobic thermophilic chemolithoautotrophic bacterium isolated from a deep-sea hydrothermal vent.</title>
        <authorList>
            <person name="Slobodkina G."/>
            <person name="Allioux M."/>
            <person name="Merkel A."/>
            <person name="Alain K."/>
            <person name="Jebbar M."/>
            <person name="Slobodkin A."/>
        </authorList>
    </citation>
    <scope>NUCLEOTIDE SEQUENCE [LARGE SCALE GENOMIC DNA]</scope>
    <source>
        <strain evidence="14 15">ST65</strain>
    </source>
</reference>
<evidence type="ECO:0000256" key="8">
    <source>
        <dbReference type="ARBA" id="ARBA00022741"/>
    </source>
</evidence>
<dbReference type="SUPFAM" id="SSF52540">
    <property type="entry name" value="P-loop containing nucleoside triphosphate hydrolases"/>
    <property type="match status" value="1"/>
</dbReference>
<dbReference type="Pfam" id="PF02606">
    <property type="entry name" value="LpxK"/>
    <property type="match status" value="1"/>
</dbReference>
<dbReference type="GO" id="GO:0005524">
    <property type="term" value="F:ATP binding"/>
    <property type="evidence" value="ECO:0007669"/>
    <property type="project" value="UniProtKB-UniRule"/>
</dbReference>